<protein>
    <recommendedName>
        <fullName evidence="1">DUF6930 domain-containing protein</fullName>
    </recommendedName>
</protein>
<name>A0A424YB14_9FIRM</name>
<proteinExistence type="predicted"/>
<comment type="caution">
    <text evidence="2">The sequence shown here is derived from an EMBL/GenBank/DDBJ whole genome shotgun (WGS) entry which is preliminary data.</text>
</comment>
<reference evidence="2 3" key="1">
    <citation type="submission" date="2018-08" db="EMBL/GenBank/DDBJ databases">
        <title>The metabolism and importance of syntrophic acetate oxidation coupled to methane or sulfide production in haloalkaline environments.</title>
        <authorList>
            <person name="Timmers P.H.A."/>
            <person name="Vavourakis C.D."/>
            <person name="Sorokin D.Y."/>
            <person name="Sinninghe Damste J.S."/>
            <person name="Muyzer G."/>
            <person name="Stams A.J.M."/>
            <person name="Plugge C.M."/>
        </authorList>
    </citation>
    <scope>NUCLEOTIDE SEQUENCE [LARGE SCALE GENOMIC DNA]</scope>
    <source>
        <strain evidence="2">MSAO_Bac1</strain>
    </source>
</reference>
<evidence type="ECO:0000259" key="1">
    <source>
        <dbReference type="Pfam" id="PF22007"/>
    </source>
</evidence>
<organism evidence="2 3">
    <name type="scientific">Candidatus Syntrophonatronum acetioxidans</name>
    <dbReference type="NCBI Taxonomy" id="1795816"/>
    <lineage>
        <taxon>Bacteria</taxon>
        <taxon>Bacillati</taxon>
        <taxon>Bacillota</taxon>
        <taxon>Clostridia</taxon>
        <taxon>Eubacteriales</taxon>
        <taxon>Syntrophomonadaceae</taxon>
        <taxon>Candidatus Syntrophonatronum</taxon>
    </lineage>
</organism>
<dbReference type="InterPro" id="IPR054216">
    <property type="entry name" value="DUF6930"/>
</dbReference>
<dbReference type="Pfam" id="PF22007">
    <property type="entry name" value="DUF6930"/>
    <property type="match status" value="1"/>
</dbReference>
<dbReference type="AlphaFoldDB" id="A0A424YB14"/>
<dbReference type="EMBL" id="QZAA01000236">
    <property type="protein sequence ID" value="RQD73766.1"/>
    <property type="molecule type" value="Genomic_DNA"/>
</dbReference>
<accession>A0A424YB14</accession>
<dbReference type="Proteomes" id="UP000285138">
    <property type="component" value="Unassembled WGS sequence"/>
</dbReference>
<sequence>MLGEVDIIYLLHPVQEEKDDKPYFPQVCIFLDHVTGLILNFETIQDLEEEGYIFIEALLSMIEENEKIPSKLLVCNDKSYYLFHGICEQLQVPLEKVSYLENIEVIYYKWEA</sequence>
<evidence type="ECO:0000313" key="2">
    <source>
        <dbReference type="EMBL" id="RQD73766.1"/>
    </source>
</evidence>
<gene>
    <name evidence="2" type="ORF">D5R97_08855</name>
</gene>
<evidence type="ECO:0000313" key="3">
    <source>
        <dbReference type="Proteomes" id="UP000285138"/>
    </source>
</evidence>
<feature type="domain" description="DUF6930" evidence="1">
    <location>
        <begin position="4"/>
        <end position="106"/>
    </location>
</feature>